<sequence length="318" mass="35251">KKGVPCVESATSRSTRCQFCNLGKRNFSQANHNFPENPRRLWSIIKKGGRFGLEAPVDEPPASDATSGHSNLTGSRMRGVKQWSNTSSSWANTGGTIHPQGNPVGVAPEVPILVTRKDGRLGKLKRNLMDQDENDTDYEGSDEIDGEELEITTPIQKRIIRFTSLCPVQASATTNEVFKPPQPPQPPIRSPTRESTLASTSTNIQPPVARTSRHSISPEPESIFDKNCRWNISGNFTDKKKVNKKVVNSLFVEVDAFTEVFVDKAMKSAIPGKPTIALAQEEVAYEDDLVINFREALKKFLMRIICSWSLTLLVFALL</sequence>
<name>A0A9Q3L1J7_9BASI</name>
<proteinExistence type="predicted"/>
<dbReference type="EMBL" id="AVOT02136965">
    <property type="protein sequence ID" value="MBW0590096.1"/>
    <property type="molecule type" value="Genomic_DNA"/>
</dbReference>
<dbReference type="OrthoDB" id="2123952at2759"/>
<evidence type="ECO:0000313" key="3">
    <source>
        <dbReference type="Proteomes" id="UP000765509"/>
    </source>
</evidence>
<organism evidence="2 3">
    <name type="scientific">Austropuccinia psidii MF-1</name>
    <dbReference type="NCBI Taxonomy" id="1389203"/>
    <lineage>
        <taxon>Eukaryota</taxon>
        <taxon>Fungi</taxon>
        <taxon>Dikarya</taxon>
        <taxon>Basidiomycota</taxon>
        <taxon>Pucciniomycotina</taxon>
        <taxon>Pucciniomycetes</taxon>
        <taxon>Pucciniales</taxon>
        <taxon>Sphaerophragmiaceae</taxon>
        <taxon>Austropuccinia</taxon>
    </lineage>
</organism>
<feature type="compositionally biased region" description="Pro residues" evidence="1">
    <location>
        <begin position="180"/>
        <end position="189"/>
    </location>
</feature>
<gene>
    <name evidence="2" type="ORF">O181_129811</name>
</gene>
<feature type="non-terminal residue" evidence="2">
    <location>
        <position position="1"/>
    </location>
</feature>
<feature type="region of interest" description="Disordered" evidence="1">
    <location>
        <begin position="173"/>
        <end position="217"/>
    </location>
</feature>
<evidence type="ECO:0000313" key="2">
    <source>
        <dbReference type="EMBL" id="MBW0590096.1"/>
    </source>
</evidence>
<dbReference type="AlphaFoldDB" id="A0A9Q3L1J7"/>
<accession>A0A9Q3L1J7</accession>
<feature type="compositionally biased region" description="Polar residues" evidence="1">
    <location>
        <begin position="64"/>
        <end position="74"/>
    </location>
</feature>
<reference evidence="2" key="1">
    <citation type="submission" date="2021-03" db="EMBL/GenBank/DDBJ databases">
        <title>Draft genome sequence of rust myrtle Austropuccinia psidii MF-1, a brazilian biotype.</title>
        <authorList>
            <person name="Quecine M.C."/>
            <person name="Pachon D.M.R."/>
            <person name="Bonatelli M.L."/>
            <person name="Correr F.H."/>
            <person name="Franceschini L.M."/>
            <person name="Leite T.F."/>
            <person name="Margarido G.R.A."/>
            <person name="Almeida C.A."/>
            <person name="Ferrarezi J.A."/>
            <person name="Labate C.A."/>
        </authorList>
    </citation>
    <scope>NUCLEOTIDE SEQUENCE</scope>
    <source>
        <strain evidence="2">MF-1</strain>
    </source>
</reference>
<feature type="region of interest" description="Disordered" evidence="1">
    <location>
        <begin position="57"/>
        <end position="77"/>
    </location>
</feature>
<keyword evidence="3" id="KW-1185">Reference proteome</keyword>
<evidence type="ECO:0000256" key="1">
    <source>
        <dbReference type="SAM" id="MobiDB-lite"/>
    </source>
</evidence>
<feature type="compositionally biased region" description="Polar residues" evidence="1">
    <location>
        <begin position="193"/>
        <end position="205"/>
    </location>
</feature>
<comment type="caution">
    <text evidence="2">The sequence shown here is derived from an EMBL/GenBank/DDBJ whole genome shotgun (WGS) entry which is preliminary data.</text>
</comment>
<dbReference type="Proteomes" id="UP000765509">
    <property type="component" value="Unassembled WGS sequence"/>
</dbReference>
<protein>
    <submittedName>
        <fullName evidence="2">Uncharacterized protein</fullName>
    </submittedName>
</protein>